<dbReference type="CDD" id="cd17320">
    <property type="entry name" value="MFS_MdfA_MDR_like"/>
    <property type="match status" value="1"/>
</dbReference>
<accession>A0A6F8PYB6</accession>
<feature type="transmembrane region" description="Helical" evidence="8">
    <location>
        <begin position="170"/>
        <end position="188"/>
    </location>
</feature>
<dbReference type="InterPro" id="IPR036259">
    <property type="entry name" value="MFS_trans_sf"/>
</dbReference>
<feature type="transmembrane region" description="Helical" evidence="8">
    <location>
        <begin position="350"/>
        <end position="370"/>
    </location>
</feature>
<dbReference type="PANTHER" id="PTHR23502">
    <property type="entry name" value="MAJOR FACILITATOR SUPERFAMILY"/>
    <property type="match status" value="1"/>
</dbReference>
<dbReference type="Gene3D" id="1.20.1720.10">
    <property type="entry name" value="Multidrug resistance protein D"/>
    <property type="match status" value="1"/>
</dbReference>
<evidence type="ECO:0000256" key="6">
    <source>
        <dbReference type="ARBA" id="ARBA00022989"/>
    </source>
</evidence>
<feature type="transmembrane region" description="Helical" evidence="8">
    <location>
        <begin position="109"/>
        <end position="130"/>
    </location>
</feature>
<dbReference type="PROSITE" id="PS50850">
    <property type="entry name" value="MFS"/>
    <property type="match status" value="1"/>
</dbReference>
<keyword evidence="8" id="KW-0997">Cell inner membrane</keyword>
<dbReference type="GO" id="GO:0015385">
    <property type="term" value="F:sodium:proton antiporter activity"/>
    <property type="evidence" value="ECO:0007669"/>
    <property type="project" value="TreeGrafter"/>
</dbReference>
<dbReference type="GO" id="GO:1990961">
    <property type="term" value="P:xenobiotic detoxification by transmembrane export across the plasma membrane"/>
    <property type="evidence" value="ECO:0007669"/>
    <property type="project" value="InterPro"/>
</dbReference>
<feature type="transmembrane region" description="Helical" evidence="8">
    <location>
        <begin position="288"/>
        <end position="309"/>
    </location>
</feature>
<evidence type="ECO:0000256" key="2">
    <source>
        <dbReference type="ARBA" id="ARBA00006236"/>
    </source>
</evidence>
<dbReference type="NCBIfam" id="TIGR00710">
    <property type="entry name" value="efflux_Bcr_CflA"/>
    <property type="match status" value="1"/>
</dbReference>
<feature type="transmembrane region" description="Helical" evidence="8">
    <location>
        <begin position="53"/>
        <end position="72"/>
    </location>
</feature>
<dbReference type="AlphaFoldDB" id="A0A6F8PYB6"/>
<keyword evidence="6 8" id="KW-1133">Transmembrane helix</keyword>
<feature type="transmembrane region" description="Helical" evidence="8">
    <location>
        <begin position="258"/>
        <end position="276"/>
    </location>
</feature>
<keyword evidence="5 8" id="KW-0812">Transmembrane</keyword>
<dbReference type="InterPro" id="IPR011701">
    <property type="entry name" value="MFS"/>
</dbReference>
<evidence type="ECO:0000256" key="3">
    <source>
        <dbReference type="ARBA" id="ARBA00022448"/>
    </source>
</evidence>
<feature type="transmembrane region" description="Helical" evidence="8">
    <location>
        <begin position="142"/>
        <end position="164"/>
    </location>
</feature>
<evidence type="ECO:0000256" key="4">
    <source>
        <dbReference type="ARBA" id="ARBA00022475"/>
    </source>
</evidence>
<keyword evidence="11" id="KW-1185">Reference proteome</keyword>
<reference evidence="11" key="1">
    <citation type="submission" date="2019-11" db="EMBL/GenBank/DDBJ databases">
        <title>Isolation and characterization of two novel species in the genus Thiomicrorhabdus.</title>
        <authorList>
            <person name="Mochizuki J."/>
            <person name="Kojima H."/>
            <person name="Fukui M."/>
        </authorList>
    </citation>
    <scope>NUCLEOTIDE SEQUENCE [LARGE SCALE GENOMIC DNA]</scope>
    <source>
        <strain evidence="11">aks77</strain>
    </source>
</reference>
<evidence type="ECO:0000313" key="11">
    <source>
        <dbReference type="Proteomes" id="UP000501726"/>
    </source>
</evidence>
<dbReference type="Pfam" id="PF07690">
    <property type="entry name" value="MFS_1"/>
    <property type="match status" value="1"/>
</dbReference>
<evidence type="ECO:0000256" key="5">
    <source>
        <dbReference type="ARBA" id="ARBA00022692"/>
    </source>
</evidence>
<dbReference type="KEGG" id="tse:THMIRHAS_23610"/>
<name>A0A6F8PYB6_9GAMM</name>
<dbReference type="InterPro" id="IPR020846">
    <property type="entry name" value="MFS_dom"/>
</dbReference>
<feature type="transmembrane region" description="Helical" evidence="8">
    <location>
        <begin position="84"/>
        <end position="103"/>
    </location>
</feature>
<proteinExistence type="inferred from homology"/>
<dbReference type="SUPFAM" id="SSF103473">
    <property type="entry name" value="MFS general substrate transporter"/>
    <property type="match status" value="1"/>
</dbReference>
<comment type="subcellular location">
    <subcellularLocation>
        <location evidence="8">Cell inner membrane</location>
        <topology evidence="8">Multi-pass membrane protein</topology>
    </subcellularLocation>
    <subcellularLocation>
        <location evidence="1">Cell membrane</location>
        <topology evidence="1">Multi-pass membrane protein</topology>
    </subcellularLocation>
</comment>
<dbReference type="PANTHER" id="PTHR23502:SF132">
    <property type="entry name" value="POLYAMINE TRANSPORTER 2-RELATED"/>
    <property type="match status" value="1"/>
</dbReference>
<dbReference type="InterPro" id="IPR004812">
    <property type="entry name" value="Efflux_drug-R_Bcr/CmlA"/>
</dbReference>
<evidence type="ECO:0000313" key="10">
    <source>
        <dbReference type="EMBL" id="BBP46988.1"/>
    </source>
</evidence>
<gene>
    <name evidence="10" type="primary">bcr</name>
    <name evidence="10" type="ORF">THMIRHAS_23610</name>
</gene>
<dbReference type="GO" id="GO:0042910">
    <property type="term" value="F:xenobiotic transmembrane transporter activity"/>
    <property type="evidence" value="ECO:0007669"/>
    <property type="project" value="InterPro"/>
</dbReference>
<feature type="transmembrane region" description="Helical" evidence="8">
    <location>
        <begin position="12"/>
        <end position="33"/>
    </location>
</feature>
<feature type="domain" description="Major facilitator superfamily (MFS) profile" evidence="9">
    <location>
        <begin position="18"/>
        <end position="402"/>
    </location>
</feature>
<evidence type="ECO:0000256" key="7">
    <source>
        <dbReference type="ARBA" id="ARBA00023136"/>
    </source>
</evidence>
<keyword evidence="4" id="KW-1003">Cell membrane</keyword>
<evidence type="ECO:0000256" key="8">
    <source>
        <dbReference type="RuleBase" id="RU365088"/>
    </source>
</evidence>
<dbReference type="Proteomes" id="UP000501726">
    <property type="component" value="Chromosome"/>
</dbReference>
<organism evidence="10 11">
    <name type="scientific">Thiosulfatimonas sediminis</name>
    <dbReference type="NCBI Taxonomy" id="2675054"/>
    <lineage>
        <taxon>Bacteria</taxon>
        <taxon>Pseudomonadati</taxon>
        <taxon>Pseudomonadota</taxon>
        <taxon>Gammaproteobacteria</taxon>
        <taxon>Thiotrichales</taxon>
        <taxon>Piscirickettsiaceae</taxon>
        <taxon>Thiosulfatimonas</taxon>
    </lineage>
</organism>
<evidence type="ECO:0000259" key="9">
    <source>
        <dbReference type="PROSITE" id="PS50850"/>
    </source>
</evidence>
<dbReference type="GO" id="GO:0005886">
    <property type="term" value="C:plasma membrane"/>
    <property type="evidence" value="ECO:0007669"/>
    <property type="project" value="UniProtKB-SubCell"/>
</dbReference>
<keyword evidence="3 8" id="KW-0813">Transport</keyword>
<feature type="transmembrane region" description="Helical" evidence="8">
    <location>
        <begin position="376"/>
        <end position="398"/>
    </location>
</feature>
<keyword evidence="7 8" id="KW-0472">Membrane</keyword>
<comment type="similarity">
    <text evidence="2 8">Belongs to the major facilitator superfamily. Bcr/CmlA family.</text>
</comment>
<dbReference type="EMBL" id="AP021889">
    <property type="protein sequence ID" value="BBP46988.1"/>
    <property type="molecule type" value="Genomic_DNA"/>
</dbReference>
<feature type="transmembrane region" description="Helical" evidence="8">
    <location>
        <begin position="315"/>
        <end position="338"/>
    </location>
</feature>
<sequence length="412" mass="45634">MHKLPSASQTKLMSPIWLISMVAIISMLAPFTIDTYLPSFPAIEADLGVSRAWLTQSLSIYLGFFAFATLFWGPLSDRFGRRKVVLLSLSGYLLASLLCALAQDYHWLLIGRALQGVMAAGSVVASRAMIRDYFRGHEAQKAISLVMMLFTLAPAIAPIIGGWLEVHLGWRAVFYFLAIYALLVWGLFGWKVTETLAPEAVQSIHPRSLLTAYWQSLAHPVFLPLVLLQGLLIGGFFVYVAASASVIFDHLQLQEQDFWVLFLPMVSGILLGSWLSHRVAHRFTAAKLIQFALFASFLAVISNVTLQAWHWQQPFWVIAPLLLYAFGFALANPGLSILGLDCLPTRRGMAASLQSLVQMGMAGLVAAMLVPLVQDSLFLMASAQALMLFSAVILWLFVITRKQFKRLQEDAA</sequence>
<feature type="transmembrane region" description="Helical" evidence="8">
    <location>
        <begin position="221"/>
        <end position="246"/>
    </location>
</feature>
<protein>
    <recommendedName>
        <fullName evidence="8">Bcr/CflA family efflux transporter</fullName>
    </recommendedName>
</protein>
<evidence type="ECO:0000256" key="1">
    <source>
        <dbReference type="ARBA" id="ARBA00004651"/>
    </source>
</evidence>